<name>A0A658QTA2_9BURK</name>
<comment type="caution">
    <text evidence="2">The sequence shown here is derived from an EMBL/GenBank/DDBJ whole genome shotgun (WGS) entry which is preliminary data.</text>
</comment>
<keyword evidence="3" id="KW-1185">Reference proteome</keyword>
<evidence type="ECO:0000313" key="3">
    <source>
        <dbReference type="Proteomes" id="UP000198263"/>
    </source>
</evidence>
<dbReference type="RefSeq" id="WP_143754582.1">
    <property type="nucleotide sequence ID" value="NZ_FCNV02000001.1"/>
</dbReference>
<evidence type="ECO:0000313" key="2">
    <source>
        <dbReference type="EMBL" id="SAL18559.1"/>
    </source>
</evidence>
<evidence type="ECO:0008006" key="4">
    <source>
        <dbReference type="Google" id="ProtNLM"/>
    </source>
</evidence>
<dbReference type="Proteomes" id="UP000198263">
    <property type="component" value="Unassembled WGS sequence"/>
</dbReference>
<gene>
    <name evidence="2" type="ORF">AWB72_01224</name>
</gene>
<keyword evidence="1" id="KW-0732">Signal</keyword>
<dbReference type="EMBL" id="FCNV02000001">
    <property type="protein sequence ID" value="SAL18559.1"/>
    <property type="molecule type" value="Genomic_DNA"/>
</dbReference>
<feature type="chain" id="PRO_5025029037" description="Lipoprotein" evidence="1">
    <location>
        <begin position="28"/>
        <end position="100"/>
    </location>
</feature>
<proteinExistence type="predicted"/>
<protein>
    <recommendedName>
        <fullName evidence="4">Lipoprotein</fullName>
    </recommendedName>
</protein>
<organism evidence="2 3">
    <name type="scientific">Caballeronia concitans</name>
    <dbReference type="NCBI Taxonomy" id="1777133"/>
    <lineage>
        <taxon>Bacteria</taxon>
        <taxon>Pseudomonadati</taxon>
        <taxon>Pseudomonadota</taxon>
        <taxon>Betaproteobacteria</taxon>
        <taxon>Burkholderiales</taxon>
        <taxon>Burkholderiaceae</taxon>
        <taxon>Caballeronia</taxon>
    </lineage>
</organism>
<sequence length="100" mass="10729">MKQPLTTTSTKCIGVTVACLFVGVAHAEIRPATCHEFANGLNHMNRARGHGVEYSVNQKLDFEHKCGVVNSDDIVPGGWQFDTATSEIISPTGVRGDASE</sequence>
<accession>A0A658QTA2</accession>
<feature type="signal peptide" evidence="1">
    <location>
        <begin position="1"/>
        <end position="27"/>
    </location>
</feature>
<reference evidence="2 3" key="1">
    <citation type="submission" date="2016-01" db="EMBL/GenBank/DDBJ databases">
        <authorList>
            <person name="Peeters C."/>
        </authorList>
    </citation>
    <scope>NUCLEOTIDE SEQUENCE [LARGE SCALE GENOMIC DNA]</scope>
    <source>
        <strain evidence="2">LMG 29315</strain>
    </source>
</reference>
<dbReference type="AlphaFoldDB" id="A0A658QTA2"/>
<evidence type="ECO:0000256" key="1">
    <source>
        <dbReference type="SAM" id="SignalP"/>
    </source>
</evidence>